<name>A0ABC9YAM4_GRUJA</name>
<comment type="caution">
    <text evidence="1">The sequence shown here is derived from an EMBL/GenBank/DDBJ whole genome shotgun (WGS) entry which is preliminary data.</text>
</comment>
<sequence>MCNDIIVQQVTENIVDKALKGSRGITQAKRYHMILKTANVQTKAVFHSLKGTIQKTVENRGPETGAEPDKRNSCSASEARLVANCKTFWRQPLGYLCTNITGQAINIEG</sequence>
<evidence type="ECO:0000313" key="1">
    <source>
        <dbReference type="EMBL" id="GAB0206719.1"/>
    </source>
</evidence>
<dbReference type="Proteomes" id="UP001623348">
    <property type="component" value="Unassembled WGS sequence"/>
</dbReference>
<accession>A0ABC9YAM4</accession>
<organism evidence="1 2">
    <name type="scientific">Grus japonensis</name>
    <name type="common">Japanese crane</name>
    <name type="synonym">Red-crowned crane</name>
    <dbReference type="NCBI Taxonomy" id="30415"/>
    <lineage>
        <taxon>Eukaryota</taxon>
        <taxon>Metazoa</taxon>
        <taxon>Chordata</taxon>
        <taxon>Craniata</taxon>
        <taxon>Vertebrata</taxon>
        <taxon>Euteleostomi</taxon>
        <taxon>Archelosauria</taxon>
        <taxon>Archosauria</taxon>
        <taxon>Dinosauria</taxon>
        <taxon>Saurischia</taxon>
        <taxon>Theropoda</taxon>
        <taxon>Coelurosauria</taxon>
        <taxon>Aves</taxon>
        <taxon>Neognathae</taxon>
        <taxon>Neoaves</taxon>
        <taxon>Gruiformes</taxon>
        <taxon>Gruidae</taxon>
        <taxon>Grus</taxon>
    </lineage>
</organism>
<dbReference type="AlphaFoldDB" id="A0ABC9YAM4"/>
<protein>
    <submittedName>
        <fullName evidence="1">Uncharacterized protein</fullName>
    </submittedName>
</protein>
<dbReference type="EMBL" id="BAAFJT010000117">
    <property type="protein sequence ID" value="GAB0206719.1"/>
    <property type="molecule type" value="Genomic_DNA"/>
</dbReference>
<gene>
    <name evidence="1" type="ORF">GRJ2_003137500</name>
</gene>
<proteinExistence type="predicted"/>
<reference evidence="1 2" key="1">
    <citation type="submission" date="2024-06" db="EMBL/GenBank/DDBJ databases">
        <title>The draft genome of Grus japonensis, version 3.</title>
        <authorList>
            <person name="Nabeshima K."/>
            <person name="Suzuki S."/>
            <person name="Onuma M."/>
        </authorList>
    </citation>
    <scope>NUCLEOTIDE SEQUENCE [LARGE SCALE GENOMIC DNA]</scope>
    <source>
        <strain evidence="1 2">451A</strain>
    </source>
</reference>
<keyword evidence="2" id="KW-1185">Reference proteome</keyword>
<evidence type="ECO:0000313" key="2">
    <source>
        <dbReference type="Proteomes" id="UP001623348"/>
    </source>
</evidence>